<evidence type="ECO:0008006" key="3">
    <source>
        <dbReference type="Google" id="ProtNLM"/>
    </source>
</evidence>
<dbReference type="Gene3D" id="3.50.50.60">
    <property type="entry name" value="FAD/NAD(P)-binding domain"/>
    <property type="match status" value="1"/>
</dbReference>
<dbReference type="Proteomes" id="UP001597294">
    <property type="component" value="Unassembled WGS sequence"/>
</dbReference>
<comment type="caution">
    <text evidence="1">The sequence shown here is derived from an EMBL/GenBank/DDBJ whole genome shotgun (WGS) entry which is preliminary data.</text>
</comment>
<reference evidence="2" key="1">
    <citation type="journal article" date="2019" name="Int. J. Syst. Evol. Microbiol.">
        <title>The Global Catalogue of Microorganisms (GCM) 10K type strain sequencing project: providing services to taxonomists for standard genome sequencing and annotation.</title>
        <authorList>
            <consortium name="The Broad Institute Genomics Platform"/>
            <consortium name="The Broad Institute Genome Sequencing Center for Infectious Disease"/>
            <person name="Wu L."/>
            <person name="Ma J."/>
        </authorList>
    </citation>
    <scope>NUCLEOTIDE SEQUENCE [LARGE SCALE GENOMIC DNA]</scope>
    <source>
        <strain evidence="2">CGMCC 4.7192</strain>
    </source>
</reference>
<gene>
    <name evidence="1" type="ORF">ACFSKO_08490</name>
</gene>
<protein>
    <recommendedName>
        <fullName evidence="3">FAD dependent oxidoreductase domain-containing protein</fullName>
    </recommendedName>
</protein>
<dbReference type="RefSeq" id="WP_380250455.1">
    <property type="nucleotide sequence ID" value="NZ_JBHUII010000004.1"/>
</dbReference>
<keyword evidence="2" id="KW-1185">Reference proteome</keyword>
<evidence type="ECO:0000313" key="1">
    <source>
        <dbReference type="EMBL" id="MFD2205645.1"/>
    </source>
</evidence>
<sequence>MTSPKIVVANNGHLESFGFARGRLMHIFLYASMTPELDANAVTLLGGQSRLGITPADPMGTTVRRIDSPLGGNRIVTRTCASFLPDMKASKAGLARAVGVQEQKFNARFPVLAGMKMEYSWAGHLCLSKNNVSVMREIDQNVFSACCQNGLGTARGTMTGMGATELASGHRSEITQAFVSEAAPQKLPPRSLSTIGANVFLRWKEWCAGRE</sequence>
<organism evidence="1 2">
    <name type="scientific">Kiloniella antarctica</name>
    <dbReference type="NCBI Taxonomy" id="1550907"/>
    <lineage>
        <taxon>Bacteria</taxon>
        <taxon>Pseudomonadati</taxon>
        <taxon>Pseudomonadota</taxon>
        <taxon>Alphaproteobacteria</taxon>
        <taxon>Rhodospirillales</taxon>
        <taxon>Kiloniellaceae</taxon>
        <taxon>Kiloniella</taxon>
    </lineage>
</organism>
<proteinExistence type="predicted"/>
<evidence type="ECO:0000313" key="2">
    <source>
        <dbReference type="Proteomes" id="UP001597294"/>
    </source>
</evidence>
<accession>A0ABW5BL93</accession>
<dbReference type="InterPro" id="IPR036188">
    <property type="entry name" value="FAD/NAD-bd_sf"/>
</dbReference>
<name>A0ABW5BL93_9PROT</name>
<dbReference type="EMBL" id="JBHUII010000004">
    <property type="protein sequence ID" value="MFD2205645.1"/>
    <property type="molecule type" value="Genomic_DNA"/>
</dbReference>
<dbReference type="Gene3D" id="3.30.9.10">
    <property type="entry name" value="D-Amino Acid Oxidase, subunit A, domain 2"/>
    <property type="match status" value="1"/>
</dbReference>